<dbReference type="InterPro" id="IPR011989">
    <property type="entry name" value="ARM-like"/>
</dbReference>
<accession>A0A2P8DCP6</accession>
<name>A0A2P8DCP6_9BACT</name>
<reference evidence="1 2" key="1">
    <citation type="submission" date="2018-03" db="EMBL/GenBank/DDBJ databases">
        <title>Genomic Encyclopedia of Type Strains, Phase III (KMG-III): the genomes of soil and plant-associated and newly described type strains.</title>
        <authorList>
            <person name="Whitman W."/>
        </authorList>
    </citation>
    <scope>NUCLEOTIDE SEQUENCE [LARGE SCALE GENOMIC DNA]</scope>
    <source>
        <strain evidence="1 2">CGMCC 1.12700</strain>
    </source>
</reference>
<dbReference type="InterPro" id="IPR016024">
    <property type="entry name" value="ARM-type_fold"/>
</dbReference>
<evidence type="ECO:0000313" key="1">
    <source>
        <dbReference type="EMBL" id="PSK94990.1"/>
    </source>
</evidence>
<proteinExistence type="predicted"/>
<comment type="caution">
    <text evidence="1">The sequence shown here is derived from an EMBL/GenBank/DDBJ whole genome shotgun (WGS) entry which is preliminary data.</text>
</comment>
<dbReference type="OrthoDB" id="667893at2"/>
<dbReference type="AlphaFoldDB" id="A0A2P8DCP6"/>
<keyword evidence="2" id="KW-1185">Reference proteome</keyword>
<dbReference type="Gene3D" id="1.25.10.10">
    <property type="entry name" value="Leucine-rich Repeat Variant"/>
    <property type="match status" value="1"/>
</dbReference>
<organism evidence="1 2">
    <name type="scientific">Taibaiella chishuiensis</name>
    <dbReference type="NCBI Taxonomy" id="1434707"/>
    <lineage>
        <taxon>Bacteria</taxon>
        <taxon>Pseudomonadati</taxon>
        <taxon>Bacteroidota</taxon>
        <taxon>Chitinophagia</taxon>
        <taxon>Chitinophagales</taxon>
        <taxon>Chitinophagaceae</taxon>
        <taxon>Taibaiella</taxon>
    </lineage>
</organism>
<dbReference type="EMBL" id="PYGD01000001">
    <property type="protein sequence ID" value="PSK94990.1"/>
    <property type="molecule type" value="Genomic_DNA"/>
</dbReference>
<gene>
    <name evidence="1" type="ORF">B0I18_1011154</name>
</gene>
<dbReference type="SUPFAM" id="SSF48371">
    <property type="entry name" value="ARM repeat"/>
    <property type="match status" value="1"/>
</dbReference>
<dbReference type="RefSeq" id="WP_106521668.1">
    <property type="nucleotide sequence ID" value="NZ_PYGD01000001.1"/>
</dbReference>
<evidence type="ECO:0000313" key="2">
    <source>
        <dbReference type="Proteomes" id="UP000240572"/>
    </source>
</evidence>
<dbReference type="Proteomes" id="UP000240572">
    <property type="component" value="Unassembled WGS sequence"/>
</dbReference>
<protein>
    <recommendedName>
        <fullName evidence="3">HEAT repeat protein</fullName>
    </recommendedName>
</protein>
<evidence type="ECO:0008006" key="3">
    <source>
        <dbReference type="Google" id="ProtNLM"/>
    </source>
</evidence>
<sequence>MNLREAILQEHSRAHTLAISQWVGDNPQRIAALMQLFMHGEYRVVQRAAWIVSYVARSQPALMAPYLRQLIQRMQDTGTHVAVKRNVLRILQETELPESLHGDMMHTCFDIVINPDEAVAVRAFALGILGRLSLVYPGIRNELQLVIEDLQSQDPAAALRSKTRQVLQMMRRAPVSEL</sequence>